<dbReference type="InterPro" id="IPR041854">
    <property type="entry name" value="BFD-like_2Fe2S-bd_dom_sf"/>
</dbReference>
<organism evidence="17 18">
    <name type="scientific">Prosthecobacter algae</name>
    <dbReference type="NCBI Taxonomy" id="1144682"/>
    <lineage>
        <taxon>Bacteria</taxon>
        <taxon>Pseudomonadati</taxon>
        <taxon>Verrucomicrobiota</taxon>
        <taxon>Verrucomicrobiia</taxon>
        <taxon>Verrucomicrobiales</taxon>
        <taxon>Verrucomicrobiaceae</taxon>
        <taxon>Prosthecobacter</taxon>
    </lineage>
</organism>
<evidence type="ECO:0000256" key="4">
    <source>
        <dbReference type="ARBA" id="ARBA00022448"/>
    </source>
</evidence>
<dbReference type="NCBIfam" id="NF047645">
    <property type="entry name" value="CopZ_Nterm_CC"/>
    <property type="match status" value="1"/>
</dbReference>
<feature type="transmembrane region" description="Helical" evidence="15">
    <location>
        <begin position="182"/>
        <end position="209"/>
    </location>
</feature>
<dbReference type="Pfam" id="PF02411">
    <property type="entry name" value="MerT"/>
    <property type="match status" value="1"/>
</dbReference>
<comment type="function">
    <text evidence="14">Involved in mercury resistance. Probably transfers a mercuric ion from the periplasmic Hg(2+)-binding protein MerP to the cytoplasmic mercuric reductase MerA.</text>
</comment>
<sequence length="380" mass="40505">MKTAITTSNACPLCQQTGKKISDLTLAAQVKEDTLAALPSQEGFRFCAQRDCPVVYYREEGGVTISLDQVRHPVFQKSDDPRRPVCYCFSHTVEEITAEVKKAGRSSVPQAIKDNCSKGLDACERNNPQGSCCLGNVSKVVKSAQSVQDATTSRETDCGSCCTTDASAVKTKTTTPRPRSGWLGLGAVFSAMLASACCWLPLLLIAFGASTAGVSGFFETWRPVLLGITFVLLGAGFYLVYFRNNCCDVDGACTTNSGARKRSCWMLWLATALVLVFAAFPKYAGWLATSGNSTSHETGGEVTTLTVGGMTCEACATGLNESLRHIPGVLATEVNYATRTVHVSTVTADTRQTIVAVRQALSEAGYTVEPAKNSLLPAKP</sequence>
<dbReference type="Gene3D" id="3.30.70.100">
    <property type="match status" value="1"/>
</dbReference>
<evidence type="ECO:0000313" key="18">
    <source>
        <dbReference type="Proteomes" id="UP001499852"/>
    </source>
</evidence>
<evidence type="ECO:0000256" key="8">
    <source>
        <dbReference type="ARBA" id="ARBA00022692"/>
    </source>
</evidence>
<dbReference type="InterPro" id="IPR040890">
    <property type="entry name" value="Znf_CopZ"/>
</dbReference>
<evidence type="ECO:0000256" key="6">
    <source>
        <dbReference type="ARBA" id="ARBA00022475"/>
    </source>
</evidence>
<dbReference type="Pfam" id="PF00403">
    <property type="entry name" value="HMA"/>
    <property type="match status" value="1"/>
</dbReference>
<dbReference type="CDD" id="cd00371">
    <property type="entry name" value="HMA"/>
    <property type="match status" value="1"/>
</dbReference>
<evidence type="ECO:0000256" key="11">
    <source>
        <dbReference type="ARBA" id="ARBA00022989"/>
    </source>
</evidence>
<keyword evidence="5" id="KW-0475">Mercuric resistance</keyword>
<evidence type="ECO:0000256" key="10">
    <source>
        <dbReference type="ARBA" id="ARBA00022914"/>
    </source>
</evidence>
<evidence type="ECO:0000256" key="2">
    <source>
        <dbReference type="ARBA" id="ARBA00008224"/>
    </source>
</evidence>
<dbReference type="InterPro" id="IPR036163">
    <property type="entry name" value="HMA_dom_sf"/>
</dbReference>
<evidence type="ECO:0000259" key="16">
    <source>
        <dbReference type="PROSITE" id="PS50846"/>
    </source>
</evidence>
<gene>
    <name evidence="17" type="ORF">GCM10023213_24870</name>
</gene>
<dbReference type="InterPro" id="IPR017969">
    <property type="entry name" value="Heavy-metal-associated_CS"/>
</dbReference>
<keyword evidence="6" id="KW-1003">Cell membrane</keyword>
<evidence type="ECO:0000256" key="12">
    <source>
        <dbReference type="ARBA" id="ARBA00023136"/>
    </source>
</evidence>
<dbReference type="CDD" id="cd10141">
    <property type="entry name" value="CopZ-like_Fer2_BFD-like"/>
    <property type="match status" value="1"/>
</dbReference>
<comment type="caution">
    <text evidence="17">The sequence shown here is derived from an EMBL/GenBank/DDBJ whole genome shotgun (WGS) entry which is preliminary data.</text>
</comment>
<dbReference type="PROSITE" id="PS50846">
    <property type="entry name" value="HMA_2"/>
    <property type="match status" value="1"/>
</dbReference>
<dbReference type="Gene3D" id="1.10.287.910">
    <property type="entry name" value="bacterial mercury transporter, merf"/>
    <property type="match status" value="1"/>
</dbReference>
<proteinExistence type="inferred from homology"/>
<comment type="similarity">
    <text evidence="2">Belongs to the MerT family.</text>
</comment>
<dbReference type="Proteomes" id="UP001499852">
    <property type="component" value="Unassembled WGS sequence"/>
</dbReference>
<keyword evidence="9" id="KW-0479">Metal-binding</keyword>
<dbReference type="Gene3D" id="2.20.25.270">
    <property type="match status" value="1"/>
</dbReference>
<evidence type="ECO:0000313" key="17">
    <source>
        <dbReference type="EMBL" id="GAA5141132.1"/>
    </source>
</evidence>
<comment type="subcellular location">
    <subcellularLocation>
        <location evidence="1">Cell inner membrane</location>
        <topology evidence="1">Multi-pass membrane protein</topology>
    </subcellularLocation>
</comment>
<dbReference type="EMBL" id="BAABIA010000004">
    <property type="protein sequence ID" value="GAA5141132.1"/>
    <property type="molecule type" value="Genomic_DNA"/>
</dbReference>
<evidence type="ECO:0000256" key="3">
    <source>
        <dbReference type="ARBA" id="ARBA00017053"/>
    </source>
</evidence>
<feature type="transmembrane region" description="Helical" evidence="15">
    <location>
        <begin position="221"/>
        <end position="242"/>
    </location>
</feature>
<dbReference type="PROSITE" id="PS01047">
    <property type="entry name" value="HMA_1"/>
    <property type="match status" value="1"/>
</dbReference>
<keyword evidence="12 15" id="KW-0472">Membrane</keyword>
<evidence type="ECO:0000256" key="15">
    <source>
        <dbReference type="SAM" id="Phobius"/>
    </source>
</evidence>
<keyword evidence="10" id="KW-0476">Mercury</keyword>
<feature type="domain" description="HMA" evidence="16">
    <location>
        <begin position="301"/>
        <end position="369"/>
    </location>
</feature>
<keyword evidence="8 15" id="KW-0812">Transmembrane</keyword>
<keyword evidence="7" id="KW-0997">Cell inner membrane</keyword>
<evidence type="ECO:0000256" key="1">
    <source>
        <dbReference type="ARBA" id="ARBA00004429"/>
    </source>
</evidence>
<dbReference type="RefSeq" id="WP_294234258.1">
    <property type="nucleotide sequence ID" value="NZ_BAABIA010000004.1"/>
</dbReference>
<dbReference type="Pfam" id="PF18423">
    <property type="entry name" value="zf_CopZ"/>
    <property type="match status" value="1"/>
</dbReference>
<evidence type="ECO:0000256" key="9">
    <source>
        <dbReference type="ARBA" id="ARBA00022723"/>
    </source>
</evidence>
<name>A0ABP9P5G9_9BACT</name>
<dbReference type="SUPFAM" id="SSF55008">
    <property type="entry name" value="HMA, heavy metal-associated domain"/>
    <property type="match status" value="1"/>
</dbReference>
<dbReference type="InterPro" id="IPR006121">
    <property type="entry name" value="HMA_dom"/>
</dbReference>
<evidence type="ECO:0000256" key="13">
    <source>
        <dbReference type="ARBA" id="ARBA00030934"/>
    </source>
</evidence>
<evidence type="ECO:0000256" key="14">
    <source>
        <dbReference type="ARBA" id="ARBA00045720"/>
    </source>
</evidence>
<feature type="transmembrane region" description="Helical" evidence="15">
    <location>
        <begin position="263"/>
        <end position="280"/>
    </location>
</feature>
<keyword evidence="11 15" id="KW-1133">Transmembrane helix</keyword>
<accession>A0ABP9P5G9</accession>
<protein>
    <recommendedName>
        <fullName evidence="3">Mercuric transport protein MerT</fullName>
    </recommendedName>
    <alternativeName>
        <fullName evidence="13">Mercury ion transport protein</fullName>
    </alternativeName>
</protein>
<keyword evidence="18" id="KW-1185">Reference proteome</keyword>
<dbReference type="Gene3D" id="1.10.10.1100">
    <property type="entry name" value="BFD-like [2Fe-2S]-binding domain"/>
    <property type="match status" value="1"/>
</dbReference>
<dbReference type="InterPro" id="IPR003457">
    <property type="entry name" value="Transprt_MerT"/>
</dbReference>
<evidence type="ECO:0000256" key="7">
    <source>
        <dbReference type="ARBA" id="ARBA00022519"/>
    </source>
</evidence>
<keyword evidence="4" id="KW-0813">Transport</keyword>
<evidence type="ECO:0000256" key="5">
    <source>
        <dbReference type="ARBA" id="ARBA00022466"/>
    </source>
</evidence>
<reference evidence="18" key="1">
    <citation type="journal article" date="2019" name="Int. J. Syst. Evol. Microbiol.">
        <title>The Global Catalogue of Microorganisms (GCM) 10K type strain sequencing project: providing services to taxonomists for standard genome sequencing and annotation.</title>
        <authorList>
            <consortium name="The Broad Institute Genomics Platform"/>
            <consortium name="The Broad Institute Genome Sequencing Center for Infectious Disease"/>
            <person name="Wu L."/>
            <person name="Ma J."/>
        </authorList>
    </citation>
    <scope>NUCLEOTIDE SEQUENCE [LARGE SCALE GENOMIC DNA]</scope>
    <source>
        <strain evidence="18">JCM 18053</strain>
    </source>
</reference>